<accession>A0A1H9PG48</accession>
<organism evidence="2 3">
    <name type="scientific">Salipaludibacillus aurantiacus</name>
    <dbReference type="NCBI Taxonomy" id="1601833"/>
    <lineage>
        <taxon>Bacteria</taxon>
        <taxon>Bacillati</taxon>
        <taxon>Bacillota</taxon>
        <taxon>Bacilli</taxon>
        <taxon>Bacillales</taxon>
        <taxon>Bacillaceae</taxon>
    </lineage>
</organism>
<dbReference type="InterPro" id="IPR023210">
    <property type="entry name" value="NADP_OxRdtase_dom"/>
</dbReference>
<dbReference type="RefSeq" id="WP_093047213.1">
    <property type="nucleotide sequence ID" value="NZ_FOGT01000001.1"/>
</dbReference>
<dbReference type="PANTHER" id="PTHR43312">
    <property type="entry name" value="D-THREO-ALDOSE 1-DEHYDROGENASE"/>
    <property type="match status" value="1"/>
</dbReference>
<reference evidence="3" key="1">
    <citation type="submission" date="2016-10" db="EMBL/GenBank/DDBJ databases">
        <authorList>
            <person name="Varghese N."/>
            <person name="Submissions S."/>
        </authorList>
    </citation>
    <scope>NUCLEOTIDE SEQUENCE [LARGE SCALE GENOMIC DNA]</scope>
    <source>
        <strain evidence="3">S9</strain>
    </source>
</reference>
<dbReference type="Pfam" id="PF00248">
    <property type="entry name" value="Aldo_ket_red"/>
    <property type="match status" value="1"/>
</dbReference>
<dbReference type="OrthoDB" id="9773828at2"/>
<proteinExistence type="predicted"/>
<dbReference type="STRING" id="1601833.SAMN05518684_101286"/>
<dbReference type="AlphaFoldDB" id="A0A1H9PG48"/>
<dbReference type="Gene3D" id="3.20.20.100">
    <property type="entry name" value="NADP-dependent oxidoreductase domain"/>
    <property type="match status" value="1"/>
</dbReference>
<gene>
    <name evidence="2" type="ORF">SAMN05518684_101286</name>
</gene>
<dbReference type="InterPro" id="IPR053135">
    <property type="entry name" value="AKR2_Oxidoreductase"/>
</dbReference>
<dbReference type="InterPro" id="IPR036812">
    <property type="entry name" value="NAD(P)_OxRdtase_dom_sf"/>
</dbReference>
<sequence length="303" mass="34356">MKKNQLGTSDLYVSELGFGCMSLSDDHLSNSELIDEAVAHGINFFDTADLYQFGFNEESVGKAVKGHRDKIILASKGGNEWGEGIDGWRWNPDKNYIKHALKQSLQRLNVDYLDLYQLHGGTIDDPIDEVIEAFEDLSQEGTIRYYGISSIRPNVIKQFAEKSNIVSVMMQYSLLDRRPEEWFPLFDKHGISIIARGPVAKGLLTDNFERKLTDDGYLTYFENELKELLPELRNLAAHERMSLQQTALRYIMDQPAVGTALTGASQVSQLKENIKSTNTPALSEELTSKLKKMTKLAQYDKHR</sequence>
<evidence type="ECO:0000259" key="1">
    <source>
        <dbReference type="Pfam" id="PF00248"/>
    </source>
</evidence>
<dbReference type="CDD" id="cd19086">
    <property type="entry name" value="AKR_AKR11C1"/>
    <property type="match status" value="1"/>
</dbReference>
<name>A0A1H9PG48_9BACI</name>
<dbReference type="EMBL" id="FOGT01000001">
    <property type="protein sequence ID" value="SER46835.1"/>
    <property type="molecule type" value="Genomic_DNA"/>
</dbReference>
<evidence type="ECO:0000313" key="2">
    <source>
        <dbReference type="EMBL" id="SER46835.1"/>
    </source>
</evidence>
<protein>
    <submittedName>
        <fullName evidence="2">Predicted oxidoreductase</fullName>
    </submittedName>
</protein>
<dbReference type="Proteomes" id="UP000198571">
    <property type="component" value="Unassembled WGS sequence"/>
</dbReference>
<feature type="domain" description="NADP-dependent oxidoreductase" evidence="1">
    <location>
        <begin position="15"/>
        <end position="292"/>
    </location>
</feature>
<keyword evidence="3" id="KW-1185">Reference proteome</keyword>
<evidence type="ECO:0000313" key="3">
    <source>
        <dbReference type="Proteomes" id="UP000198571"/>
    </source>
</evidence>
<dbReference type="SUPFAM" id="SSF51430">
    <property type="entry name" value="NAD(P)-linked oxidoreductase"/>
    <property type="match status" value="1"/>
</dbReference>
<dbReference type="PANTHER" id="PTHR43312:SF1">
    <property type="entry name" value="NADP-DEPENDENT OXIDOREDUCTASE DOMAIN-CONTAINING PROTEIN"/>
    <property type="match status" value="1"/>
</dbReference>